<dbReference type="Proteomes" id="UP000649753">
    <property type="component" value="Unassembled WGS sequence"/>
</dbReference>
<evidence type="ECO:0000313" key="3">
    <source>
        <dbReference type="Proteomes" id="UP000649753"/>
    </source>
</evidence>
<sequence>MSTNPIQHQMSSPGLGAQAQPSAAGPGTVASRAVAPQVVAPRAVAPQVVAPEATGPEVAALRAARRHRAALLGEIHFLEQALAAPAREPGWRHRVGDRLGGLRGAFVEHMVLTEGPEGLYAELLDHAPRLARGVHVLIREHAAVEATMTALQRRVDLPEITASELRNWTTDLLRELARHRQRGADLVYEAYQTDIGGET</sequence>
<proteinExistence type="predicted"/>
<dbReference type="EMBL" id="JADBEB010000001">
    <property type="protein sequence ID" value="MBE1487341.1"/>
    <property type="molecule type" value="Genomic_DNA"/>
</dbReference>
<dbReference type="AlphaFoldDB" id="A0A927M663"/>
<organism evidence="2 3">
    <name type="scientific">Plantactinospora soyae</name>
    <dbReference type="NCBI Taxonomy" id="1544732"/>
    <lineage>
        <taxon>Bacteria</taxon>
        <taxon>Bacillati</taxon>
        <taxon>Actinomycetota</taxon>
        <taxon>Actinomycetes</taxon>
        <taxon>Micromonosporales</taxon>
        <taxon>Micromonosporaceae</taxon>
        <taxon>Plantactinospora</taxon>
    </lineage>
</organism>
<keyword evidence="3" id="KW-1185">Reference proteome</keyword>
<evidence type="ECO:0000313" key="2">
    <source>
        <dbReference type="EMBL" id="MBE1487341.1"/>
    </source>
</evidence>
<feature type="region of interest" description="Disordered" evidence="1">
    <location>
        <begin position="1"/>
        <end position="28"/>
    </location>
</feature>
<reference evidence="2" key="1">
    <citation type="submission" date="2020-10" db="EMBL/GenBank/DDBJ databases">
        <title>Sequencing the genomes of 1000 actinobacteria strains.</title>
        <authorList>
            <person name="Klenk H.-P."/>
        </authorList>
    </citation>
    <scope>NUCLEOTIDE SEQUENCE</scope>
    <source>
        <strain evidence="2">DSM 46832</strain>
    </source>
</reference>
<name>A0A927M663_9ACTN</name>
<evidence type="ECO:0008006" key="4">
    <source>
        <dbReference type="Google" id="ProtNLM"/>
    </source>
</evidence>
<gene>
    <name evidence="2" type="ORF">H4W31_002979</name>
</gene>
<comment type="caution">
    <text evidence="2">The sequence shown here is derived from an EMBL/GenBank/DDBJ whole genome shotgun (WGS) entry which is preliminary data.</text>
</comment>
<protein>
    <recommendedName>
        <fullName evidence="4">Hemerythrin-like domain-containing protein</fullName>
    </recommendedName>
</protein>
<evidence type="ECO:0000256" key="1">
    <source>
        <dbReference type="SAM" id="MobiDB-lite"/>
    </source>
</evidence>
<feature type="compositionally biased region" description="Low complexity" evidence="1">
    <location>
        <begin position="13"/>
        <end position="28"/>
    </location>
</feature>
<accession>A0A927M663</accession>
<feature type="compositionally biased region" description="Polar residues" evidence="1">
    <location>
        <begin position="1"/>
        <end position="12"/>
    </location>
</feature>
<dbReference type="RefSeq" id="WP_225945533.1">
    <property type="nucleotide sequence ID" value="NZ_JADBEB010000001.1"/>
</dbReference>